<dbReference type="GO" id="GO:0005764">
    <property type="term" value="C:lysosome"/>
    <property type="evidence" value="ECO:0007669"/>
    <property type="project" value="TreeGrafter"/>
</dbReference>
<evidence type="ECO:0000256" key="5">
    <source>
        <dbReference type="ARBA" id="ARBA00023157"/>
    </source>
</evidence>
<dbReference type="SUPFAM" id="SSF74650">
    <property type="entry name" value="Galactose mutarotase-like"/>
    <property type="match status" value="1"/>
</dbReference>
<dbReference type="GO" id="GO:0006013">
    <property type="term" value="P:mannose metabolic process"/>
    <property type="evidence" value="ECO:0007669"/>
    <property type="project" value="InterPro"/>
</dbReference>
<feature type="compositionally biased region" description="Basic and acidic residues" evidence="8">
    <location>
        <begin position="966"/>
        <end position="1003"/>
    </location>
</feature>
<evidence type="ECO:0000259" key="10">
    <source>
        <dbReference type="SMART" id="SM00872"/>
    </source>
</evidence>
<dbReference type="SUPFAM" id="SSF88713">
    <property type="entry name" value="Glycoside hydrolase/deacetylase"/>
    <property type="match status" value="1"/>
</dbReference>
<evidence type="ECO:0000256" key="7">
    <source>
        <dbReference type="RuleBase" id="RU361199"/>
    </source>
</evidence>
<keyword evidence="2 7" id="KW-0479">Metal-binding</keyword>
<keyword evidence="6 7" id="KW-0326">Glycosidase</keyword>
<dbReference type="Pfam" id="PF01074">
    <property type="entry name" value="Glyco_hydro_38N"/>
    <property type="match status" value="1"/>
</dbReference>
<dbReference type="InterPro" id="IPR028995">
    <property type="entry name" value="Glyco_hydro_57/38_cen_sf"/>
</dbReference>
<organism evidence="11 12">
    <name type="scientific">Blepharisma stoltei</name>
    <dbReference type="NCBI Taxonomy" id="1481888"/>
    <lineage>
        <taxon>Eukaryota</taxon>
        <taxon>Sar</taxon>
        <taxon>Alveolata</taxon>
        <taxon>Ciliophora</taxon>
        <taxon>Postciliodesmatophora</taxon>
        <taxon>Heterotrichea</taxon>
        <taxon>Heterotrichida</taxon>
        <taxon>Blepharismidae</taxon>
        <taxon>Blepharisma</taxon>
    </lineage>
</organism>
<gene>
    <name evidence="11" type="ORF">BSTOLATCC_MIC8740</name>
</gene>
<evidence type="ECO:0000256" key="1">
    <source>
        <dbReference type="ARBA" id="ARBA00009792"/>
    </source>
</evidence>
<dbReference type="Gene3D" id="3.20.110.10">
    <property type="entry name" value="Glycoside hydrolase 38, N terminal domain"/>
    <property type="match status" value="1"/>
</dbReference>
<dbReference type="Pfam" id="PF09261">
    <property type="entry name" value="Alpha-mann_mid"/>
    <property type="match status" value="1"/>
</dbReference>
<name>A0AAU9IET8_9CILI</name>
<feature type="compositionally biased region" description="Basic and acidic residues" evidence="8">
    <location>
        <begin position="1010"/>
        <end position="1019"/>
    </location>
</feature>
<evidence type="ECO:0000256" key="4">
    <source>
        <dbReference type="ARBA" id="ARBA00022833"/>
    </source>
</evidence>
<evidence type="ECO:0000256" key="8">
    <source>
        <dbReference type="SAM" id="MobiDB-lite"/>
    </source>
</evidence>
<dbReference type="GO" id="GO:0046872">
    <property type="term" value="F:metal ion binding"/>
    <property type="evidence" value="ECO:0007669"/>
    <property type="project" value="UniProtKB-KW"/>
</dbReference>
<dbReference type="Gene3D" id="2.70.98.30">
    <property type="entry name" value="Golgi alpha-mannosidase II, domain 4"/>
    <property type="match status" value="1"/>
</dbReference>
<comment type="caution">
    <text evidence="11">The sequence shown here is derived from an EMBL/GenBank/DDBJ whole genome shotgun (WGS) entry which is preliminary data.</text>
</comment>
<comment type="cofactor">
    <cofactor evidence="7">
        <name>Zn(2+)</name>
        <dbReference type="ChEBI" id="CHEBI:29105"/>
    </cofactor>
    <text evidence="7">Binds 1 zinc ion per subunit.</text>
</comment>
<dbReference type="InterPro" id="IPR050843">
    <property type="entry name" value="Glycosyl_Hydrlase_38"/>
</dbReference>
<dbReference type="GO" id="GO:0004559">
    <property type="term" value="F:alpha-mannosidase activity"/>
    <property type="evidence" value="ECO:0007669"/>
    <property type="project" value="InterPro"/>
</dbReference>
<dbReference type="AlphaFoldDB" id="A0AAU9IET8"/>
<feature type="compositionally biased region" description="Acidic residues" evidence="8">
    <location>
        <begin position="939"/>
        <end position="956"/>
    </location>
</feature>
<evidence type="ECO:0000313" key="12">
    <source>
        <dbReference type="Proteomes" id="UP001162131"/>
    </source>
</evidence>
<evidence type="ECO:0000256" key="2">
    <source>
        <dbReference type="ARBA" id="ARBA00022723"/>
    </source>
</evidence>
<feature type="compositionally biased region" description="Basic and acidic residues" evidence="8">
    <location>
        <begin position="921"/>
        <end position="931"/>
    </location>
</feature>
<dbReference type="GO" id="GO:0030246">
    <property type="term" value="F:carbohydrate binding"/>
    <property type="evidence" value="ECO:0007669"/>
    <property type="project" value="InterPro"/>
</dbReference>
<dbReference type="PANTHER" id="PTHR11607">
    <property type="entry name" value="ALPHA-MANNOSIDASE"/>
    <property type="match status" value="1"/>
</dbReference>
<accession>A0AAU9IET8</accession>
<dbReference type="Pfam" id="PF07748">
    <property type="entry name" value="Glyco_hydro_38C"/>
    <property type="match status" value="1"/>
</dbReference>
<reference evidence="11" key="1">
    <citation type="submission" date="2021-09" db="EMBL/GenBank/DDBJ databases">
        <authorList>
            <consortium name="AG Swart"/>
            <person name="Singh M."/>
            <person name="Singh A."/>
            <person name="Seah K."/>
            <person name="Emmerich C."/>
        </authorList>
    </citation>
    <scope>NUCLEOTIDE SEQUENCE</scope>
    <source>
        <strain evidence="11">ATCC30299</strain>
    </source>
</reference>
<feature type="transmembrane region" description="Helical" evidence="9">
    <location>
        <begin position="1045"/>
        <end position="1066"/>
    </location>
</feature>
<protein>
    <recommendedName>
        <fullName evidence="7">Alpha-mannosidase</fullName>
        <ecNumber evidence="7">3.2.1.-</ecNumber>
    </recommendedName>
</protein>
<sequence>MLLVLVLIQLISAYDVYIVPHSHCDLGWLDTIDGYYNSHVGKILDNIVTVLQKDVRRKIVWSETSFLKQWINNSPKSKIDIFKRLVKDGQIEFVGGGYVQNDEANPDFDMVIRQINMGHEYLKQEFNVSRVQVAWQIDPFGYSALTPSIFSKFGYEYLVTNRIDVNFKEQLFKEKNIEFIWEGVNFGHNESILLHNLYDHYIFPDFFHHDNPRHCFTSDDLNQNLPDCTGRLYDLIERRKKAHRHDNLMILYGDDFYYVKEWDSEMKYRRIEAIREYMSKKYQNINIKIATASEYFEALKAQKIEFSTYKADLFPYVNQRSSGEPGIWTGYYTTRPHLKQKIFENNQLARAAEIAQSLSLGTNFYAWESSLTLHHDAITGTCRPHVADDYKNRLAFERKNEIRAIKDAIKGKFTEVNDSFALALPYRVVIVYNPLNWEKASLLSFEVDNGKFIQIKDWMGKIVVSQSVKNQMNDKKTVYIKLKLPALSFVTLFINDYTEKCPFCDSDSEQSTDNSISDKFFTINFDDSGLVESIVTSNITYQLSQTFWTYSGRSAGAYLFQPPDSGNQIKDMKLEKIVVSKGEVLETIEIIWKRSQKALNIDHYYQKIILYGEPRFIWKYGLYATNNDEILVRFSSNDINGDKWFLTSNSGDLRERKYYQESSSRKGYNMYPIPGGFAVKMKQSYLKFFPKFSVGVAMVDNSSFELLLHRKLQQDDGFGLGMGVSDDTFVHYHFEVDLGDLTHKSYMKSYLEAKTDVYSFTLANHNDITITDDIWSEGAILNFNWNKQRIYSLGFNSSDFYLSSVGMKNGKLFMRVLNLKDSHQSLHASGWKFSNKSLFNGNLNFSTYPYPYRANKEISFINRADTGMKKLLPKADEESDGETMMNPYEFAAYYVESVAADEQENENNTKSESDNIEESESGIKSEPEDRNQTNGSIENIEENSNSEEKDPGEDDHSESTGSKNQEGNKNETDKNQEEDFKNSPEEESRNSTDEHQSENKNEEINNENNKQIKENEERNMAGNETHYIIVNISDADEEKLDGSQIIEFCILFGVSIVFLASIIIYIRRKKPRIIRVI</sequence>
<dbReference type="InterPro" id="IPR027291">
    <property type="entry name" value="Glyco_hydro_38_N_sf"/>
</dbReference>
<evidence type="ECO:0000313" key="11">
    <source>
        <dbReference type="EMBL" id="CAG9313475.1"/>
    </source>
</evidence>
<dbReference type="InterPro" id="IPR011330">
    <property type="entry name" value="Glyco_hydro/deAcase_b/a-brl"/>
</dbReference>
<dbReference type="InterPro" id="IPR011682">
    <property type="entry name" value="Glyco_hydro_38_C"/>
</dbReference>
<dbReference type="InterPro" id="IPR013780">
    <property type="entry name" value="Glyco_hydro_b"/>
</dbReference>
<dbReference type="InterPro" id="IPR011013">
    <property type="entry name" value="Gal_mutarotase_sf_dom"/>
</dbReference>
<dbReference type="Gene3D" id="1.20.1270.50">
    <property type="entry name" value="Glycoside hydrolase family 38, central domain"/>
    <property type="match status" value="1"/>
</dbReference>
<dbReference type="CDD" id="cd00451">
    <property type="entry name" value="GH38N_AMII_euk"/>
    <property type="match status" value="1"/>
</dbReference>
<keyword evidence="9" id="KW-1133">Transmembrane helix</keyword>
<keyword evidence="3 7" id="KW-0378">Hydrolase</keyword>
<keyword evidence="5" id="KW-1015">Disulfide bond</keyword>
<evidence type="ECO:0000256" key="3">
    <source>
        <dbReference type="ARBA" id="ARBA00022801"/>
    </source>
</evidence>
<dbReference type="PANTHER" id="PTHR11607:SF3">
    <property type="entry name" value="LYSOSOMAL ALPHA-MANNOSIDASE"/>
    <property type="match status" value="1"/>
</dbReference>
<dbReference type="InterPro" id="IPR015341">
    <property type="entry name" value="Glyco_hydro_38_cen"/>
</dbReference>
<dbReference type="SUPFAM" id="SSF88688">
    <property type="entry name" value="Families 57/38 glycoside transferase middle domain"/>
    <property type="match status" value="1"/>
</dbReference>
<feature type="region of interest" description="Disordered" evidence="8">
    <location>
        <begin position="901"/>
        <end position="1019"/>
    </location>
</feature>
<dbReference type="Gene3D" id="2.60.40.1180">
    <property type="entry name" value="Golgi alpha-mannosidase II"/>
    <property type="match status" value="1"/>
</dbReference>
<proteinExistence type="inferred from homology"/>
<dbReference type="InterPro" id="IPR037094">
    <property type="entry name" value="Glyco_hydro_38_cen_sf"/>
</dbReference>
<dbReference type="SMART" id="SM00872">
    <property type="entry name" value="Alpha-mann_mid"/>
    <property type="match status" value="1"/>
</dbReference>
<feature type="domain" description="Glycoside hydrolase family 38 central" evidence="10">
    <location>
        <begin position="326"/>
        <end position="394"/>
    </location>
</feature>
<keyword evidence="12" id="KW-1185">Reference proteome</keyword>
<evidence type="ECO:0000256" key="6">
    <source>
        <dbReference type="ARBA" id="ARBA00023295"/>
    </source>
</evidence>
<dbReference type="EC" id="3.2.1.-" evidence="7"/>
<dbReference type="InterPro" id="IPR000602">
    <property type="entry name" value="Glyco_hydro_38_N"/>
</dbReference>
<dbReference type="Proteomes" id="UP001162131">
    <property type="component" value="Unassembled WGS sequence"/>
</dbReference>
<dbReference type="EMBL" id="CAJZBQ010000010">
    <property type="protein sequence ID" value="CAG9313475.1"/>
    <property type="molecule type" value="Genomic_DNA"/>
</dbReference>
<comment type="similarity">
    <text evidence="1 7">Belongs to the glycosyl hydrolase 38 family.</text>
</comment>
<evidence type="ECO:0000256" key="9">
    <source>
        <dbReference type="SAM" id="Phobius"/>
    </source>
</evidence>
<keyword evidence="9" id="KW-0812">Transmembrane</keyword>
<keyword evidence="9" id="KW-0472">Membrane</keyword>
<keyword evidence="4 7" id="KW-0862">Zinc</keyword>